<evidence type="ECO:0000256" key="1">
    <source>
        <dbReference type="ARBA" id="ARBA00022603"/>
    </source>
</evidence>
<dbReference type="PIRSF" id="PIRSF004553">
    <property type="entry name" value="CHP00095"/>
    <property type="match status" value="1"/>
</dbReference>
<gene>
    <name evidence="4" type="primary">rsmD</name>
    <name evidence="4" type="ORF">V5E97_07920</name>
</gene>
<proteinExistence type="predicted"/>
<keyword evidence="1 4" id="KW-0489">Methyltransferase</keyword>
<dbReference type="InterPro" id="IPR004398">
    <property type="entry name" value="RNA_MeTrfase_RsmD"/>
</dbReference>
<dbReference type="Pfam" id="PF03602">
    <property type="entry name" value="Cons_hypoth95"/>
    <property type="match status" value="1"/>
</dbReference>
<feature type="region of interest" description="Disordered" evidence="3">
    <location>
        <begin position="191"/>
        <end position="231"/>
    </location>
</feature>
<dbReference type="EC" id="2.1.1.171" evidence="4"/>
<name>A0AAU7CKH6_9BACT</name>
<dbReference type="EMBL" id="CP155447">
    <property type="protein sequence ID" value="XBH05948.1"/>
    <property type="molecule type" value="Genomic_DNA"/>
</dbReference>
<dbReference type="PANTHER" id="PTHR43542">
    <property type="entry name" value="METHYLTRANSFERASE"/>
    <property type="match status" value="1"/>
</dbReference>
<evidence type="ECO:0000256" key="3">
    <source>
        <dbReference type="SAM" id="MobiDB-lite"/>
    </source>
</evidence>
<evidence type="ECO:0000256" key="2">
    <source>
        <dbReference type="ARBA" id="ARBA00022679"/>
    </source>
</evidence>
<feature type="compositionally biased region" description="Acidic residues" evidence="3">
    <location>
        <begin position="198"/>
        <end position="212"/>
    </location>
</feature>
<dbReference type="RefSeq" id="WP_406698799.1">
    <property type="nucleotide sequence ID" value="NZ_CP155447.1"/>
</dbReference>
<protein>
    <submittedName>
        <fullName evidence="4">16S rRNA (Guanine(966)-N(2))-methyltransferase RsmD</fullName>
        <ecNumber evidence="4">2.1.1.171</ecNumber>
    </submittedName>
</protein>
<dbReference type="AlphaFoldDB" id="A0AAU7CKH6"/>
<accession>A0AAU7CKH6</accession>
<sequence length="231" mass="25272">MRVVSGTAKGRTLLVVPGDGTRPILDRVKTALFDILRPRIPGMTMLDLFAGSGSVGIEALSQGASFCTFTDLAHAAVTTIKKNLAHTGLADQAVVRRVDALKFLNSTDQQYDLIYVAPPQYKNLWVDAMRRIADRPTLLRRPTEGSEGTEEPGLVIVQIDPKEYVKLDLGELQETRQNRFGNTLLIFYQTPGSPALESSDDDRDDDDAEGEEPDARAADSSAEVLDQEEPA</sequence>
<dbReference type="Gene3D" id="3.40.50.150">
    <property type="entry name" value="Vaccinia Virus protein VP39"/>
    <property type="match status" value="1"/>
</dbReference>
<dbReference type="NCBIfam" id="TIGR00095">
    <property type="entry name" value="16S rRNA (guanine(966)-N(2))-methyltransferase RsmD"/>
    <property type="match status" value="1"/>
</dbReference>
<dbReference type="PANTHER" id="PTHR43542:SF1">
    <property type="entry name" value="METHYLTRANSFERASE"/>
    <property type="match status" value="1"/>
</dbReference>
<keyword evidence="2 4" id="KW-0808">Transferase</keyword>
<evidence type="ECO:0000313" key="4">
    <source>
        <dbReference type="EMBL" id="XBH05948.1"/>
    </source>
</evidence>
<organism evidence="4">
    <name type="scientific">Singulisphaera sp. Ch08</name>
    <dbReference type="NCBI Taxonomy" id="3120278"/>
    <lineage>
        <taxon>Bacteria</taxon>
        <taxon>Pseudomonadati</taxon>
        <taxon>Planctomycetota</taxon>
        <taxon>Planctomycetia</taxon>
        <taxon>Isosphaerales</taxon>
        <taxon>Isosphaeraceae</taxon>
        <taxon>Singulisphaera</taxon>
    </lineage>
</organism>
<reference evidence="4" key="1">
    <citation type="submission" date="2024-05" db="EMBL/GenBank/DDBJ databases">
        <title>Planctomycetes of the genus Singulisphaera possess chitinolytic capabilities.</title>
        <authorList>
            <person name="Ivanova A."/>
        </authorList>
    </citation>
    <scope>NUCLEOTIDE SEQUENCE</scope>
    <source>
        <strain evidence="4">Ch08T</strain>
    </source>
</reference>
<dbReference type="InterPro" id="IPR029063">
    <property type="entry name" value="SAM-dependent_MTases_sf"/>
</dbReference>
<dbReference type="SUPFAM" id="SSF53335">
    <property type="entry name" value="S-adenosyl-L-methionine-dependent methyltransferases"/>
    <property type="match status" value="1"/>
</dbReference>
<dbReference type="GO" id="GO:0052913">
    <property type="term" value="F:16S rRNA (guanine(966)-N(2))-methyltransferase activity"/>
    <property type="evidence" value="ECO:0007669"/>
    <property type="project" value="UniProtKB-EC"/>
</dbReference>
<dbReference type="CDD" id="cd02440">
    <property type="entry name" value="AdoMet_MTases"/>
    <property type="match status" value="1"/>
</dbReference>